<protein>
    <submittedName>
        <fullName evidence="2">Uncharacterized protein</fullName>
    </submittedName>
</protein>
<sequence length="91" mass="10158">MPSQINIMLGLLDALTFWTFALRFSQPVICEARYHAYVDIAILVLSSAQMWHTYFGGTDGHKAGVYERFGVSLLMVLALEMWAIDAGFVLG</sequence>
<comment type="caution">
    <text evidence="2">The sequence shown here is derived from an EMBL/GenBank/DDBJ whole genome shotgun (WGS) entry which is preliminary data.</text>
</comment>
<keyword evidence="1" id="KW-0472">Membrane</keyword>
<feature type="transmembrane region" description="Helical" evidence="1">
    <location>
        <begin position="69"/>
        <end position="90"/>
    </location>
</feature>
<dbReference type="AlphaFoldDB" id="A0A4U0UJY5"/>
<reference evidence="2 3" key="1">
    <citation type="submission" date="2017-03" db="EMBL/GenBank/DDBJ databases">
        <title>Genomes of endolithic fungi from Antarctica.</title>
        <authorList>
            <person name="Coleine C."/>
            <person name="Masonjones S."/>
            <person name="Stajich J.E."/>
        </authorList>
    </citation>
    <scope>NUCLEOTIDE SEQUENCE [LARGE SCALE GENOMIC DNA]</scope>
    <source>
        <strain evidence="2 3">CCFEE 5311</strain>
    </source>
</reference>
<evidence type="ECO:0000256" key="1">
    <source>
        <dbReference type="SAM" id="Phobius"/>
    </source>
</evidence>
<name>A0A4U0UJY5_9PEZI</name>
<accession>A0A4U0UJY5</accession>
<feature type="transmembrane region" description="Helical" evidence="1">
    <location>
        <begin position="36"/>
        <end position="57"/>
    </location>
</feature>
<evidence type="ECO:0000313" key="2">
    <source>
        <dbReference type="EMBL" id="TKA36010.1"/>
    </source>
</evidence>
<keyword evidence="1" id="KW-1133">Transmembrane helix</keyword>
<organism evidence="2 3">
    <name type="scientific">Friedmanniomyces endolithicus</name>
    <dbReference type="NCBI Taxonomy" id="329885"/>
    <lineage>
        <taxon>Eukaryota</taxon>
        <taxon>Fungi</taxon>
        <taxon>Dikarya</taxon>
        <taxon>Ascomycota</taxon>
        <taxon>Pezizomycotina</taxon>
        <taxon>Dothideomycetes</taxon>
        <taxon>Dothideomycetidae</taxon>
        <taxon>Mycosphaerellales</taxon>
        <taxon>Teratosphaeriaceae</taxon>
        <taxon>Friedmanniomyces</taxon>
    </lineage>
</organism>
<dbReference type="EMBL" id="NAJP01000064">
    <property type="protein sequence ID" value="TKA36010.1"/>
    <property type="molecule type" value="Genomic_DNA"/>
</dbReference>
<proteinExistence type="predicted"/>
<dbReference type="OrthoDB" id="3817549at2759"/>
<keyword evidence="1" id="KW-0812">Transmembrane</keyword>
<evidence type="ECO:0000313" key="3">
    <source>
        <dbReference type="Proteomes" id="UP000310066"/>
    </source>
</evidence>
<feature type="transmembrane region" description="Helical" evidence="1">
    <location>
        <begin position="6"/>
        <end position="24"/>
    </location>
</feature>
<gene>
    <name evidence="2" type="ORF">B0A54_12235</name>
</gene>
<dbReference type="Proteomes" id="UP000310066">
    <property type="component" value="Unassembled WGS sequence"/>
</dbReference>